<protein>
    <submittedName>
        <fullName evidence="1">Retrovirus-related pol polyprotein from transposon tnt 1-94</fullName>
    </submittedName>
</protein>
<comment type="caution">
    <text evidence="1">The sequence shown here is derived from an EMBL/GenBank/DDBJ whole genome shotgun (WGS) entry which is preliminary data.</text>
</comment>
<dbReference type="CDD" id="cd09272">
    <property type="entry name" value="RNase_HI_RT_Ty1"/>
    <property type="match status" value="1"/>
</dbReference>
<proteinExistence type="predicted"/>
<evidence type="ECO:0000313" key="2">
    <source>
        <dbReference type="Proteomes" id="UP000036403"/>
    </source>
</evidence>
<dbReference type="STRING" id="67767.A0A0J7K9J1"/>
<dbReference type="PANTHER" id="PTHR11439">
    <property type="entry name" value="GAG-POL-RELATED RETROTRANSPOSON"/>
    <property type="match status" value="1"/>
</dbReference>
<name>A0A0J7K9J1_LASNI</name>
<gene>
    <name evidence="1" type="ORF">RF55_14001</name>
</gene>
<organism evidence="1 2">
    <name type="scientific">Lasius niger</name>
    <name type="common">Black garden ant</name>
    <dbReference type="NCBI Taxonomy" id="67767"/>
    <lineage>
        <taxon>Eukaryota</taxon>
        <taxon>Metazoa</taxon>
        <taxon>Ecdysozoa</taxon>
        <taxon>Arthropoda</taxon>
        <taxon>Hexapoda</taxon>
        <taxon>Insecta</taxon>
        <taxon>Pterygota</taxon>
        <taxon>Neoptera</taxon>
        <taxon>Endopterygota</taxon>
        <taxon>Hymenoptera</taxon>
        <taxon>Apocrita</taxon>
        <taxon>Aculeata</taxon>
        <taxon>Formicoidea</taxon>
        <taxon>Formicidae</taxon>
        <taxon>Formicinae</taxon>
        <taxon>Lasius</taxon>
        <taxon>Lasius</taxon>
    </lineage>
</organism>
<reference evidence="1 2" key="1">
    <citation type="submission" date="2015-04" db="EMBL/GenBank/DDBJ databases">
        <title>Lasius niger genome sequencing.</title>
        <authorList>
            <person name="Konorov E.A."/>
            <person name="Nikitin M.A."/>
            <person name="Kirill M.V."/>
            <person name="Chang P."/>
        </authorList>
    </citation>
    <scope>NUCLEOTIDE SEQUENCE [LARGE SCALE GENOMIC DNA]</scope>
    <source>
        <tissue evidence="1">Whole</tissue>
    </source>
</reference>
<dbReference type="PaxDb" id="67767-A0A0J7K9J1"/>
<accession>A0A0J7K9J1</accession>
<keyword evidence="2" id="KW-1185">Reference proteome</keyword>
<dbReference type="PANTHER" id="PTHR11439:SF483">
    <property type="entry name" value="PEPTIDE SYNTHASE GLIP-LIKE, PUTATIVE (AFU_ORTHOLOGUE AFUA_3G12920)-RELATED"/>
    <property type="match status" value="1"/>
</dbReference>
<dbReference type="AlphaFoldDB" id="A0A0J7K9J1"/>
<dbReference type="EMBL" id="LBMM01011334">
    <property type="protein sequence ID" value="KMQ86896.1"/>
    <property type="molecule type" value="Genomic_DNA"/>
</dbReference>
<dbReference type="Proteomes" id="UP000036403">
    <property type="component" value="Unassembled WGS sequence"/>
</dbReference>
<sequence length="127" mass="14584">MVFLSSTEAEYMALAEAAKEAIYLRRFIKELGFPSLADTKIFCDNNSARKLAENSISHNRSKHIDVRHHSVREVLQNEQFEIHYTPTDKMAADMFTKVVPTSKLKECSNILGIWDDKSSRTQIEGKY</sequence>
<evidence type="ECO:0000313" key="1">
    <source>
        <dbReference type="EMBL" id="KMQ86896.1"/>
    </source>
</evidence>
<dbReference type="OrthoDB" id="7549815at2759"/>